<evidence type="ECO:0000256" key="6">
    <source>
        <dbReference type="ARBA" id="ARBA00022989"/>
    </source>
</evidence>
<evidence type="ECO:0000256" key="4">
    <source>
        <dbReference type="ARBA" id="ARBA00022692"/>
    </source>
</evidence>
<feature type="transmembrane region" description="Helical" evidence="8">
    <location>
        <begin position="234"/>
        <end position="255"/>
    </location>
</feature>
<proteinExistence type="predicted"/>
<organism evidence="10 11">
    <name type="scientific">Burkholderia theae</name>
    <dbReference type="NCBI Taxonomy" id="3143496"/>
    <lineage>
        <taxon>Bacteria</taxon>
        <taxon>Pseudomonadati</taxon>
        <taxon>Pseudomonadota</taxon>
        <taxon>Betaproteobacteria</taxon>
        <taxon>Burkholderiales</taxon>
        <taxon>Burkholderiaceae</taxon>
        <taxon>Burkholderia</taxon>
    </lineage>
</organism>
<feature type="transmembrane region" description="Helical" evidence="8">
    <location>
        <begin position="20"/>
        <end position="40"/>
    </location>
</feature>
<reference evidence="10 11" key="1">
    <citation type="submission" date="2024-05" db="EMBL/GenBank/DDBJ databases">
        <title>Burkholderia sp. Nov. a novel bacteria isolated from rhizosphere soil of Camellia sinensis.</title>
        <authorList>
            <person name="Dong Y."/>
        </authorList>
    </citation>
    <scope>NUCLEOTIDE SEQUENCE [LARGE SCALE GENOMIC DNA]</scope>
    <source>
        <strain evidence="10 11">GS2Y</strain>
    </source>
</reference>
<dbReference type="Pfam" id="PF07690">
    <property type="entry name" value="MFS_1"/>
    <property type="match status" value="1"/>
</dbReference>
<keyword evidence="7 8" id="KW-0472">Membrane</keyword>
<dbReference type="Gene3D" id="1.20.1250.20">
    <property type="entry name" value="MFS general substrate transporter like domains"/>
    <property type="match status" value="2"/>
</dbReference>
<keyword evidence="6 8" id="KW-1133">Transmembrane helix</keyword>
<evidence type="ECO:0000256" key="2">
    <source>
        <dbReference type="ARBA" id="ARBA00022448"/>
    </source>
</evidence>
<feature type="transmembrane region" description="Helical" evidence="8">
    <location>
        <begin position="365"/>
        <end position="385"/>
    </location>
</feature>
<feature type="transmembrane region" description="Helical" evidence="8">
    <location>
        <begin position="46"/>
        <end position="74"/>
    </location>
</feature>
<dbReference type="PANTHER" id="PTHR43528:SF8">
    <property type="entry name" value="BLR0239 PROTEIN"/>
    <property type="match status" value="1"/>
</dbReference>
<feature type="transmembrane region" description="Helical" evidence="8">
    <location>
        <begin position="106"/>
        <end position="126"/>
    </location>
</feature>
<dbReference type="PROSITE" id="PS50850">
    <property type="entry name" value="MFS"/>
    <property type="match status" value="1"/>
</dbReference>
<evidence type="ECO:0000313" key="10">
    <source>
        <dbReference type="EMBL" id="MEN2475286.1"/>
    </source>
</evidence>
<feature type="transmembrane region" description="Helical" evidence="8">
    <location>
        <begin position="81"/>
        <end position="100"/>
    </location>
</feature>
<dbReference type="PANTHER" id="PTHR43528">
    <property type="entry name" value="ALPHA-KETOGLUTARATE PERMEASE"/>
    <property type="match status" value="1"/>
</dbReference>
<feature type="transmembrane region" description="Helical" evidence="8">
    <location>
        <begin position="182"/>
        <end position="201"/>
    </location>
</feature>
<dbReference type="Proteomes" id="UP001466933">
    <property type="component" value="Unassembled WGS sequence"/>
</dbReference>
<feature type="domain" description="Major facilitator superfamily (MFS) profile" evidence="9">
    <location>
        <begin position="10"/>
        <end position="418"/>
    </location>
</feature>
<accession>A0ABU9WTB4</accession>
<evidence type="ECO:0000256" key="5">
    <source>
        <dbReference type="ARBA" id="ARBA00022847"/>
    </source>
</evidence>
<sequence>MNITGNRFRVVLASTIGNVLEWYDFISFGFLMAIVARHFFPSSSAASGLLLASATFGVSFFARIFGAVVLGVYADRVGRKAALFLVMNMMFVSTALITFCPTYDSIGIWASIIMLIARVLQGISAGGDFGGGTAMLVECAPENRKGFFGSFMLFSQAVAATMASAAGFLVTNLLTPDQLDNWGWRLPFAVGLIIAPVGIYIRRHIEEPAEVKSALKTRDRKSFGSFLAEFRKPIFIGIGLATGVNIVQIFFNVYMPSYAVRELHITAQSAFLAVTLAGIARMVTTPGFGVLADHWGRRKTMVCGCLLTTLSVLPCLIWLRASPNFSTLLAVELIINVLAQIVNAAMPTTLAELFPTEVRSQGLSVCFNGAVTLFGGTTPFIVTWFVSQTGDQLVPGYYATAGMLFSLASAFLIVRKVVPPTGVDAAQSTPG</sequence>
<dbReference type="InterPro" id="IPR020846">
    <property type="entry name" value="MFS_dom"/>
</dbReference>
<comment type="caution">
    <text evidence="10">The sequence shown here is derived from an EMBL/GenBank/DDBJ whole genome shotgun (WGS) entry which is preliminary data.</text>
</comment>
<keyword evidence="5" id="KW-0769">Symport</keyword>
<feature type="transmembrane region" description="Helical" evidence="8">
    <location>
        <begin position="267"/>
        <end position="288"/>
    </location>
</feature>
<feature type="transmembrane region" description="Helical" evidence="8">
    <location>
        <begin position="147"/>
        <end position="170"/>
    </location>
</feature>
<comment type="subcellular location">
    <subcellularLocation>
        <location evidence="1">Cell membrane</location>
        <topology evidence="1">Multi-pass membrane protein</topology>
    </subcellularLocation>
</comment>
<keyword evidence="11" id="KW-1185">Reference proteome</keyword>
<protein>
    <submittedName>
        <fullName evidence="10">MFS transporter</fullName>
    </submittedName>
</protein>
<evidence type="ECO:0000256" key="8">
    <source>
        <dbReference type="SAM" id="Phobius"/>
    </source>
</evidence>
<keyword evidence="2" id="KW-0813">Transport</keyword>
<dbReference type="SUPFAM" id="SSF103473">
    <property type="entry name" value="MFS general substrate transporter"/>
    <property type="match status" value="1"/>
</dbReference>
<dbReference type="InterPro" id="IPR051084">
    <property type="entry name" value="H+-coupled_symporters"/>
</dbReference>
<keyword evidence="4 8" id="KW-0812">Transmembrane</keyword>
<evidence type="ECO:0000256" key="1">
    <source>
        <dbReference type="ARBA" id="ARBA00004651"/>
    </source>
</evidence>
<dbReference type="InterPro" id="IPR011701">
    <property type="entry name" value="MFS"/>
</dbReference>
<name>A0ABU9WTB4_9BURK</name>
<keyword evidence="3" id="KW-1003">Cell membrane</keyword>
<dbReference type="InterPro" id="IPR036259">
    <property type="entry name" value="MFS_trans_sf"/>
</dbReference>
<feature type="transmembrane region" description="Helical" evidence="8">
    <location>
        <begin position="397"/>
        <end position="414"/>
    </location>
</feature>
<evidence type="ECO:0000313" key="11">
    <source>
        <dbReference type="Proteomes" id="UP001466933"/>
    </source>
</evidence>
<evidence type="ECO:0000259" key="9">
    <source>
        <dbReference type="PROSITE" id="PS50850"/>
    </source>
</evidence>
<gene>
    <name evidence="10" type="ORF">VOI36_35870</name>
</gene>
<evidence type="ECO:0000256" key="3">
    <source>
        <dbReference type="ARBA" id="ARBA00022475"/>
    </source>
</evidence>
<dbReference type="EMBL" id="JBCPYA010000024">
    <property type="protein sequence ID" value="MEN2475286.1"/>
    <property type="molecule type" value="Genomic_DNA"/>
</dbReference>
<evidence type="ECO:0000256" key="7">
    <source>
        <dbReference type="ARBA" id="ARBA00023136"/>
    </source>
</evidence>